<organism evidence="2 3">
    <name type="scientific">Planococcus antarcticus DSM 14505</name>
    <dbReference type="NCBI Taxonomy" id="1185653"/>
    <lineage>
        <taxon>Bacteria</taxon>
        <taxon>Bacillati</taxon>
        <taxon>Bacillota</taxon>
        <taxon>Bacilli</taxon>
        <taxon>Bacillales</taxon>
        <taxon>Caryophanaceae</taxon>
        <taxon>Planococcus</taxon>
    </lineage>
</organism>
<feature type="transmembrane region" description="Helical" evidence="1">
    <location>
        <begin position="143"/>
        <end position="164"/>
    </location>
</feature>
<feature type="transmembrane region" description="Helical" evidence="1">
    <location>
        <begin position="112"/>
        <end position="131"/>
    </location>
</feature>
<accession>A0AA87IQG0</accession>
<dbReference type="Proteomes" id="UP000004725">
    <property type="component" value="Unassembled WGS sequence"/>
</dbReference>
<dbReference type="InterPro" id="IPR047928">
    <property type="entry name" value="Perm_prefix_1"/>
</dbReference>
<reference evidence="2 3" key="1">
    <citation type="journal article" date="2012" name="J. Bacteriol.">
        <title>Genome Sequence of the Antarctic Psychrophile Bacterium Planococcus antarcticus DSM 14505.</title>
        <authorList>
            <person name="Margolles A."/>
            <person name="Gueimonde M."/>
            <person name="Sanchez B."/>
        </authorList>
    </citation>
    <scope>NUCLEOTIDE SEQUENCE [LARGE SCALE GENOMIC DNA]</scope>
    <source>
        <strain evidence="2 3">DSM 14505</strain>
    </source>
</reference>
<evidence type="ECO:0000313" key="2">
    <source>
        <dbReference type="EMBL" id="EIM08422.1"/>
    </source>
</evidence>
<dbReference type="RefSeq" id="WP_006828196.1">
    <property type="nucleotide sequence ID" value="NZ_AJYB01000003.1"/>
</dbReference>
<dbReference type="EMBL" id="AJYB01000003">
    <property type="protein sequence ID" value="EIM08422.1"/>
    <property type="molecule type" value="Genomic_DNA"/>
</dbReference>
<name>A0AA87IQG0_9BACL</name>
<keyword evidence="1" id="KW-0472">Membrane</keyword>
<evidence type="ECO:0000256" key="1">
    <source>
        <dbReference type="SAM" id="Phobius"/>
    </source>
</evidence>
<dbReference type="Pfam" id="PF22564">
    <property type="entry name" value="HAAS"/>
    <property type="match status" value="1"/>
</dbReference>
<keyword evidence="1" id="KW-0812">Transmembrane</keyword>
<sequence length="211" mass="24167">MKSNISIEDYLNSLAKKLNDIPKSEQQTIIEEIRDHLEGEVQTQMESGKSRSLAESSVLEEFKSPEKLSEDYFQTYEEADPKPVTFSLILMSFWTMGAAFLMIPILTGSVDTARFVIGLGMAIFAMIYLFLKKNWRRSEIKMFKAIPGAIPFLLLPLSLLLFWINGNIGSFLIIYTVSYWIYLLLSRVFFSYLSQKKGFGKISINDISLKK</sequence>
<feature type="transmembrane region" description="Helical" evidence="1">
    <location>
        <begin position="84"/>
        <end position="106"/>
    </location>
</feature>
<feature type="transmembrane region" description="Helical" evidence="1">
    <location>
        <begin position="170"/>
        <end position="193"/>
    </location>
</feature>
<dbReference type="AlphaFoldDB" id="A0AA87IQG0"/>
<comment type="caution">
    <text evidence="2">The sequence shown here is derived from an EMBL/GenBank/DDBJ whole genome shotgun (WGS) entry which is preliminary data.</text>
</comment>
<protein>
    <submittedName>
        <fullName evidence="2">Uncharacterized protein</fullName>
    </submittedName>
</protein>
<dbReference type="NCBIfam" id="NF038403">
    <property type="entry name" value="perm_prefix_1"/>
    <property type="match status" value="1"/>
</dbReference>
<evidence type="ECO:0000313" key="3">
    <source>
        <dbReference type="Proteomes" id="UP000004725"/>
    </source>
</evidence>
<keyword evidence="1" id="KW-1133">Transmembrane helix</keyword>
<gene>
    <name evidence="2" type="ORF">A1A1_00858</name>
</gene>
<proteinExistence type="predicted"/>